<dbReference type="Pfam" id="PF13597">
    <property type="entry name" value="NRDD"/>
    <property type="match status" value="1"/>
</dbReference>
<dbReference type="Gene3D" id="3.20.70.20">
    <property type="match status" value="1"/>
</dbReference>
<name>A0ABY5Y3V2_9BACT</name>
<dbReference type="PANTHER" id="PTHR21075">
    <property type="entry name" value="ANAEROBIC RIBONUCLEOSIDE-TRIPHOSPHATE REDUCTASE"/>
    <property type="match status" value="1"/>
</dbReference>
<protein>
    <submittedName>
        <fullName evidence="5">Anaerobic ribonucleoside triphosphate reductase</fullName>
        <ecNumber evidence="5">1.17.4.2</ecNumber>
    </submittedName>
</protein>
<evidence type="ECO:0000259" key="4">
    <source>
        <dbReference type="PROSITE" id="PS51161"/>
    </source>
</evidence>
<evidence type="ECO:0000256" key="3">
    <source>
        <dbReference type="PROSITE-ProRule" id="PRU00492"/>
    </source>
</evidence>
<dbReference type="InterPro" id="IPR012833">
    <property type="entry name" value="NrdD"/>
</dbReference>
<keyword evidence="2 3" id="KW-0067">ATP-binding</keyword>
<evidence type="ECO:0000313" key="5">
    <source>
        <dbReference type="EMBL" id="UWX05918.1"/>
    </source>
</evidence>
<evidence type="ECO:0000313" key="6">
    <source>
        <dbReference type="Proteomes" id="UP001058120"/>
    </source>
</evidence>
<proteinExistence type="predicted"/>
<organism evidence="5 6">
    <name type="scientific">Taurinivorans muris</name>
    <dbReference type="NCBI Taxonomy" id="2787751"/>
    <lineage>
        <taxon>Bacteria</taxon>
        <taxon>Pseudomonadati</taxon>
        <taxon>Thermodesulfobacteriota</taxon>
        <taxon>Desulfovibrionia</taxon>
        <taxon>Desulfovibrionales</taxon>
        <taxon>Desulfovibrionaceae</taxon>
        <taxon>Taurinivorans</taxon>
    </lineage>
</organism>
<dbReference type="GO" id="GO:0008998">
    <property type="term" value="F:ribonucleoside-triphosphate reductase (thioredoxin) activity"/>
    <property type="evidence" value="ECO:0007669"/>
    <property type="project" value="UniProtKB-EC"/>
</dbReference>
<reference evidence="5" key="1">
    <citation type="submission" date="2020-12" db="EMBL/GenBank/DDBJ databases">
        <title>Taurinivorans muris gen. nov., sp. nov., fundamental and realized metabolic niche of a ubiquitous sulfidogenic bacterium in the murine intestine.</title>
        <authorList>
            <person name="Ye H."/>
            <person name="Hanson B.T."/>
            <person name="Loy A."/>
        </authorList>
    </citation>
    <scope>NUCLEOTIDE SEQUENCE</scope>
    <source>
        <strain evidence="5">LT0009</strain>
    </source>
</reference>
<feature type="domain" description="ATP-cone" evidence="4">
    <location>
        <begin position="6"/>
        <end position="109"/>
    </location>
</feature>
<accession>A0ABY5Y3V2</accession>
<dbReference type="Proteomes" id="UP001058120">
    <property type="component" value="Chromosome"/>
</dbReference>
<dbReference type="PROSITE" id="PS51161">
    <property type="entry name" value="ATP_CONE"/>
    <property type="match status" value="1"/>
</dbReference>
<dbReference type="RefSeq" id="WP_334315512.1">
    <property type="nucleotide sequence ID" value="NZ_CP065938.1"/>
</dbReference>
<evidence type="ECO:0000256" key="1">
    <source>
        <dbReference type="ARBA" id="ARBA00022741"/>
    </source>
</evidence>
<keyword evidence="1 3" id="KW-0547">Nucleotide-binding</keyword>
<sequence length="783" mass="87675">MEKRISSIIKRDGKKEPYNESKIQAAIFKAAKAVDGVDEERARILAYKVNAYILEKGVGELEYADDSIEFYQVNIEDIQDSVEKILIENQHAKTAKAYILYRKQRSDIRDASGALMKLMKELTFSDSRHCEMKRENANIDGNSTMGTMLKYGSEVAKDFNKKFLIREEHVKAYEQGIIHIHDMEFYALTLNCLQIDAGKLLDGGFNTGHGALRSPSSIGAAATLLCIIIQSNQNEMFGGQSVPTLDFSLAPYVACSYIKNILLYLEANFNNDDLAADVKNALKAYHAGHRLLMNDEAKKALLGMLTEFAQKYAVDVDAKKALDFAYKRTDKDTYQAMEALIHNLCTLNSRAGSQVPFSSLNTGMDTSEEGRMVTKNLFLATEAGLGNGETPIFPISIFSMKKGVNRKGDPNYDLFRLACRCSAKRLFPNFNNIDSSFNSIYYDGKPETICAVMGCRTRVLGNDYAPDKAVTPGRGNLSFTTVNLPYLALLARSEHPELEGEKLFNAFMEMAEQYIRLLFEQLLDRFEIQAKRKARNYPFLMGQGVYLGSENLRPDDEIREVIKHGTLSIGFIGLAECLVALFGKHHGEDAVINEKGVAVIKYFHDRCKDETKRTGLNFSLIASPAEGCSGRLLRLTRDRFGVLKGITDRDYFTNSFHVPVFHPIRAWDKIQIESRYHKYCLAGAISYIEAAEDLSPNIDAFETIVTAMADSDMGYFSINHPVDRDPVCGYVGIIGDTCPRCGRHDGEGLPLSVLKKVRGYSPDPKYARSYATVQEKDDTLPNK</sequence>
<dbReference type="NCBIfam" id="NF005497">
    <property type="entry name" value="PRK07111.1"/>
    <property type="match status" value="1"/>
</dbReference>
<dbReference type="Pfam" id="PF03477">
    <property type="entry name" value="ATP-cone"/>
    <property type="match status" value="1"/>
</dbReference>
<gene>
    <name evidence="5" type="ORF">JBF11_00900</name>
</gene>
<keyword evidence="6" id="KW-1185">Reference proteome</keyword>
<dbReference type="SUPFAM" id="SSF51998">
    <property type="entry name" value="PFL-like glycyl radical enzymes"/>
    <property type="match status" value="1"/>
</dbReference>
<keyword evidence="5" id="KW-0560">Oxidoreductase</keyword>
<dbReference type="InterPro" id="IPR005144">
    <property type="entry name" value="ATP-cone_dom"/>
</dbReference>
<dbReference type="PANTHER" id="PTHR21075:SF0">
    <property type="entry name" value="ANAEROBIC RIBONUCLEOSIDE-TRIPHOSPHATE REDUCTASE"/>
    <property type="match status" value="1"/>
</dbReference>
<dbReference type="EMBL" id="CP065938">
    <property type="protein sequence ID" value="UWX05918.1"/>
    <property type="molecule type" value="Genomic_DNA"/>
</dbReference>
<evidence type="ECO:0000256" key="2">
    <source>
        <dbReference type="ARBA" id="ARBA00022840"/>
    </source>
</evidence>
<dbReference type="EC" id="1.17.4.2" evidence="5"/>
<dbReference type="NCBIfam" id="TIGR02487">
    <property type="entry name" value="NrdD"/>
    <property type="match status" value="1"/>
</dbReference>